<evidence type="ECO:0000313" key="2">
    <source>
        <dbReference type="Proteomes" id="UP001281147"/>
    </source>
</evidence>
<dbReference type="EMBL" id="JAUTXU010000343">
    <property type="protein sequence ID" value="KAK3684475.1"/>
    <property type="molecule type" value="Genomic_DNA"/>
</dbReference>
<evidence type="ECO:0000313" key="1">
    <source>
        <dbReference type="EMBL" id="KAK3684475.1"/>
    </source>
</evidence>
<reference evidence="1" key="1">
    <citation type="submission" date="2023-07" db="EMBL/GenBank/DDBJ databases">
        <title>Black Yeasts Isolated from many extreme environments.</title>
        <authorList>
            <person name="Coleine C."/>
            <person name="Stajich J.E."/>
            <person name="Selbmann L."/>
        </authorList>
    </citation>
    <scope>NUCLEOTIDE SEQUENCE</scope>
    <source>
        <strain evidence="1">CCFEE 5714</strain>
    </source>
</reference>
<sequence>MSRLLHKFVKRQDDPRLASLVKLIAFIRIVTLPLQIILMGLAAKAVGDLSYHFADHQVGGFAACLLAFTVVALSWNLMSMVLMIATPPTWIYPALLIDTILACIAVYLSYVLAGMVAYNTCGADYWYGLYNYVPVSNSGPNFLNWTRGSRMHCAEGMTMFILMCLAVDTCFGFGMILFSVVVYLKFSLRHEHVRKSAAYS</sequence>
<accession>A0ACC3MD49</accession>
<organism evidence="1 2">
    <name type="scientific">Vermiconidia calcicola</name>
    <dbReference type="NCBI Taxonomy" id="1690605"/>
    <lineage>
        <taxon>Eukaryota</taxon>
        <taxon>Fungi</taxon>
        <taxon>Dikarya</taxon>
        <taxon>Ascomycota</taxon>
        <taxon>Pezizomycotina</taxon>
        <taxon>Dothideomycetes</taxon>
        <taxon>Dothideomycetidae</taxon>
        <taxon>Mycosphaerellales</taxon>
        <taxon>Extremaceae</taxon>
        <taxon>Vermiconidia</taxon>
    </lineage>
</organism>
<comment type="caution">
    <text evidence="1">The sequence shown here is derived from an EMBL/GenBank/DDBJ whole genome shotgun (WGS) entry which is preliminary data.</text>
</comment>
<protein>
    <submittedName>
        <fullName evidence="1">Uncharacterized protein</fullName>
    </submittedName>
</protein>
<gene>
    <name evidence="1" type="ORF">LTR37_020252</name>
</gene>
<proteinExistence type="predicted"/>
<name>A0ACC3MD49_9PEZI</name>
<keyword evidence="2" id="KW-1185">Reference proteome</keyword>
<dbReference type="Proteomes" id="UP001281147">
    <property type="component" value="Unassembled WGS sequence"/>
</dbReference>